<comment type="caution">
    <text evidence="2">The sequence shown here is derived from an EMBL/GenBank/DDBJ whole genome shotgun (WGS) entry which is preliminary data.</text>
</comment>
<reference evidence="2 3" key="1">
    <citation type="submission" date="2024-04" db="EMBL/GenBank/DDBJ databases">
        <title>Genome assembly C_amara_ONT_v2.</title>
        <authorList>
            <person name="Yant L."/>
            <person name="Moore C."/>
            <person name="Slenker M."/>
        </authorList>
    </citation>
    <scope>NUCLEOTIDE SEQUENCE [LARGE SCALE GENOMIC DNA]</scope>
    <source>
        <tissue evidence="2">Leaf</tissue>
    </source>
</reference>
<protein>
    <recommendedName>
        <fullName evidence="1">Retrotransposon gag domain-containing protein</fullName>
    </recommendedName>
</protein>
<dbReference type="Proteomes" id="UP001558713">
    <property type="component" value="Unassembled WGS sequence"/>
</dbReference>
<dbReference type="EMBL" id="JBANAX010000031">
    <property type="protein sequence ID" value="KAL1225374.1"/>
    <property type="molecule type" value="Genomic_DNA"/>
</dbReference>
<dbReference type="AlphaFoldDB" id="A0ABD1C7A6"/>
<proteinExistence type="predicted"/>
<evidence type="ECO:0000313" key="2">
    <source>
        <dbReference type="EMBL" id="KAL1225374.1"/>
    </source>
</evidence>
<gene>
    <name evidence="2" type="ORF">V5N11_009031</name>
</gene>
<evidence type="ECO:0000259" key="1">
    <source>
        <dbReference type="Pfam" id="PF03732"/>
    </source>
</evidence>
<sequence length="125" mass="14908">MERLGTKFFSGGARPIETDEWSSKLEMNFQSIRCLEEYRVDLAVHYLKGDAHEWWQGVVARRAGVLLSWDEFRREFDLKYFLQEARDRLQGEFLYLSQGSRSVREYESEFNRLKWFTAELLPPGC</sequence>
<organism evidence="2 3">
    <name type="scientific">Cardamine amara subsp. amara</name>
    <dbReference type="NCBI Taxonomy" id="228776"/>
    <lineage>
        <taxon>Eukaryota</taxon>
        <taxon>Viridiplantae</taxon>
        <taxon>Streptophyta</taxon>
        <taxon>Embryophyta</taxon>
        <taxon>Tracheophyta</taxon>
        <taxon>Spermatophyta</taxon>
        <taxon>Magnoliopsida</taxon>
        <taxon>eudicotyledons</taxon>
        <taxon>Gunneridae</taxon>
        <taxon>Pentapetalae</taxon>
        <taxon>rosids</taxon>
        <taxon>malvids</taxon>
        <taxon>Brassicales</taxon>
        <taxon>Brassicaceae</taxon>
        <taxon>Cardamineae</taxon>
        <taxon>Cardamine</taxon>
    </lineage>
</organism>
<accession>A0ABD1C7A6</accession>
<feature type="domain" description="Retrotransposon gag" evidence="1">
    <location>
        <begin position="41"/>
        <end position="114"/>
    </location>
</feature>
<evidence type="ECO:0000313" key="3">
    <source>
        <dbReference type="Proteomes" id="UP001558713"/>
    </source>
</evidence>
<keyword evidence="3" id="KW-1185">Reference proteome</keyword>
<dbReference type="Pfam" id="PF03732">
    <property type="entry name" value="Retrotrans_gag"/>
    <property type="match status" value="1"/>
</dbReference>
<name>A0ABD1C7A6_CARAN</name>
<dbReference type="InterPro" id="IPR005162">
    <property type="entry name" value="Retrotrans_gag_dom"/>
</dbReference>